<organism evidence="2 3">
    <name type="scientific">Rhodosalinus halophilus</name>
    <dbReference type="NCBI Taxonomy" id="2259333"/>
    <lineage>
        <taxon>Bacteria</taxon>
        <taxon>Pseudomonadati</taxon>
        <taxon>Pseudomonadota</taxon>
        <taxon>Alphaproteobacteria</taxon>
        <taxon>Rhodobacterales</taxon>
        <taxon>Paracoccaceae</taxon>
        <taxon>Rhodosalinus</taxon>
    </lineage>
</organism>
<dbReference type="InterPro" id="IPR023606">
    <property type="entry name" value="CoA-Trfase_III_dom_1_sf"/>
</dbReference>
<proteinExistence type="predicted"/>
<dbReference type="InterPro" id="IPR003673">
    <property type="entry name" value="CoA-Trfase_fam_III"/>
</dbReference>
<keyword evidence="3" id="KW-1185">Reference proteome</keyword>
<dbReference type="RefSeq" id="WP_113289477.1">
    <property type="nucleotide sequence ID" value="NZ_QNTQ01000008.1"/>
</dbReference>
<dbReference type="Gene3D" id="3.30.1540.10">
    <property type="entry name" value="formyl-coa transferase, domain 3"/>
    <property type="match status" value="1"/>
</dbReference>
<dbReference type="OrthoDB" id="7208981at2"/>
<evidence type="ECO:0000256" key="1">
    <source>
        <dbReference type="SAM" id="MobiDB-lite"/>
    </source>
</evidence>
<dbReference type="InterPro" id="IPR050509">
    <property type="entry name" value="CoA-transferase_III"/>
</dbReference>
<feature type="region of interest" description="Disordered" evidence="1">
    <location>
        <begin position="326"/>
        <end position="350"/>
    </location>
</feature>
<dbReference type="Gene3D" id="3.40.50.10540">
    <property type="entry name" value="Crotonobetainyl-coa:carnitine coa-transferase, domain 1"/>
    <property type="match status" value="1"/>
</dbReference>
<dbReference type="Pfam" id="PF02515">
    <property type="entry name" value="CoA_transf_3"/>
    <property type="match status" value="1"/>
</dbReference>
<dbReference type="PANTHER" id="PTHR48228:SF5">
    <property type="entry name" value="ALPHA-METHYLACYL-COA RACEMASE"/>
    <property type="match status" value="1"/>
</dbReference>
<dbReference type="EMBL" id="QNTQ01000008">
    <property type="protein sequence ID" value="RBI85149.1"/>
    <property type="molecule type" value="Genomic_DNA"/>
</dbReference>
<dbReference type="PANTHER" id="PTHR48228">
    <property type="entry name" value="SUCCINYL-COA--D-CITRAMALATE COA-TRANSFERASE"/>
    <property type="match status" value="1"/>
</dbReference>
<evidence type="ECO:0000313" key="3">
    <source>
        <dbReference type="Proteomes" id="UP000253370"/>
    </source>
</evidence>
<keyword evidence="2" id="KW-0808">Transferase</keyword>
<gene>
    <name evidence="2" type="ORF">DRV85_10880</name>
</gene>
<protein>
    <submittedName>
        <fullName evidence="2">CoA transferase</fullName>
    </submittedName>
</protein>
<reference evidence="2 3" key="1">
    <citation type="submission" date="2018-07" db="EMBL/GenBank/DDBJ databases">
        <title>Rhodosalinus sp. strain E84T genomic sequence and assembly.</title>
        <authorList>
            <person name="Liu Z.-W."/>
            <person name="Lu D.-C."/>
        </authorList>
    </citation>
    <scope>NUCLEOTIDE SEQUENCE [LARGE SCALE GENOMIC DNA]</scope>
    <source>
        <strain evidence="2 3">E84</strain>
    </source>
</reference>
<sequence>MLEGIRIVEVEALGPAPFAGMMLADLGAEVIVVHRRVPAGTPGMGERSLLDRGKRSIALDLKDPQDLAVLEALVARADGLIEGFRPGVMERLGMGPEAAHALNPALVYGRMTGWGQEGPRATQAGHDLNYIGLSGALWYASPPGTPPLTPPTLVGDIGGGALYLVAGMLAGLLKARASGGGSVVDAAIVDGSAHMMALLMSMAPQGAVSMTRGRSLLDGPHWCRTYVCACGGFVTVQCLERKFYDAFLDRMGLADDADFADQFDADRWPRLVARLAGLFAQKSRDDWAAHFEGSEACVAPVLDPEEAARDPHLTARGTWVRAESGLQPAPAPRFDGHAAPLRPAPARGEHGAEIRAWLRETA</sequence>
<name>A0A365U8I8_9RHOB</name>
<dbReference type="AlphaFoldDB" id="A0A365U8I8"/>
<dbReference type="GO" id="GO:0016740">
    <property type="term" value="F:transferase activity"/>
    <property type="evidence" value="ECO:0007669"/>
    <property type="project" value="UniProtKB-KW"/>
</dbReference>
<comment type="caution">
    <text evidence="2">The sequence shown here is derived from an EMBL/GenBank/DDBJ whole genome shotgun (WGS) entry which is preliminary data.</text>
</comment>
<dbReference type="Proteomes" id="UP000253370">
    <property type="component" value="Unassembled WGS sequence"/>
</dbReference>
<dbReference type="SUPFAM" id="SSF89796">
    <property type="entry name" value="CoA-transferase family III (CaiB/BaiF)"/>
    <property type="match status" value="1"/>
</dbReference>
<dbReference type="InterPro" id="IPR044855">
    <property type="entry name" value="CoA-Trfase_III_dom3_sf"/>
</dbReference>
<accession>A0A365U8I8</accession>
<evidence type="ECO:0000313" key="2">
    <source>
        <dbReference type="EMBL" id="RBI85149.1"/>
    </source>
</evidence>